<accession>A0A512N5P6</accession>
<evidence type="ECO:0000256" key="3">
    <source>
        <dbReference type="ARBA" id="ARBA00023163"/>
    </source>
</evidence>
<evidence type="ECO:0000256" key="2">
    <source>
        <dbReference type="ARBA" id="ARBA00023125"/>
    </source>
</evidence>
<dbReference type="EMBL" id="BKAJ01000030">
    <property type="protein sequence ID" value="GEP54312.1"/>
    <property type="molecule type" value="Genomic_DNA"/>
</dbReference>
<evidence type="ECO:0000259" key="5">
    <source>
        <dbReference type="Pfam" id="PF17939"/>
    </source>
</evidence>
<feature type="domain" description="HTH tetR-type" evidence="4">
    <location>
        <begin position="3"/>
        <end position="49"/>
    </location>
</feature>
<evidence type="ECO:0000259" key="4">
    <source>
        <dbReference type="Pfam" id="PF00440"/>
    </source>
</evidence>
<dbReference type="InterPro" id="IPR009057">
    <property type="entry name" value="Homeodomain-like_sf"/>
</dbReference>
<dbReference type="GO" id="GO:0003700">
    <property type="term" value="F:DNA-binding transcription factor activity"/>
    <property type="evidence" value="ECO:0007669"/>
    <property type="project" value="TreeGrafter"/>
</dbReference>
<name>A0A512N5P6_9HYPH</name>
<dbReference type="InterPro" id="IPR050109">
    <property type="entry name" value="HTH-type_TetR-like_transc_reg"/>
</dbReference>
<proteinExistence type="predicted"/>
<dbReference type="AlphaFoldDB" id="A0A512N5P6"/>
<dbReference type="InterPro" id="IPR041586">
    <property type="entry name" value="PsrA_TetR_C"/>
</dbReference>
<dbReference type="Pfam" id="PF17939">
    <property type="entry name" value="TetR_C_30"/>
    <property type="match status" value="1"/>
</dbReference>
<reference evidence="6 7" key="1">
    <citation type="submission" date="2019-07" db="EMBL/GenBank/DDBJ databases">
        <title>Whole genome shotgun sequence of Reyranella soli NBRC 108950.</title>
        <authorList>
            <person name="Hosoyama A."/>
            <person name="Uohara A."/>
            <person name="Ohji S."/>
            <person name="Ichikawa N."/>
        </authorList>
    </citation>
    <scope>NUCLEOTIDE SEQUENCE [LARGE SCALE GENOMIC DNA]</scope>
    <source>
        <strain evidence="6 7">NBRC 108950</strain>
    </source>
</reference>
<dbReference type="Gene3D" id="1.10.357.10">
    <property type="entry name" value="Tetracycline Repressor, domain 2"/>
    <property type="match status" value="1"/>
</dbReference>
<organism evidence="6 7">
    <name type="scientific">Reyranella soli</name>
    <dbReference type="NCBI Taxonomy" id="1230389"/>
    <lineage>
        <taxon>Bacteria</taxon>
        <taxon>Pseudomonadati</taxon>
        <taxon>Pseudomonadota</taxon>
        <taxon>Alphaproteobacteria</taxon>
        <taxon>Hyphomicrobiales</taxon>
        <taxon>Reyranellaceae</taxon>
        <taxon>Reyranella</taxon>
    </lineage>
</organism>
<evidence type="ECO:0000313" key="7">
    <source>
        <dbReference type="Proteomes" id="UP000321058"/>
    </source>
</evidence>
<dbReference type="GO" id="GO:0000976">
    <property type="term" value="F:transcription cis-regulatory region binding"/>
    <property type="evidence" value="ECO:0007669"/>
    <property type="project" value="TreeGrafter"/>
</dbReference>
<dbReference type="SUPFAM" id="SSF48498">
    <property type="entry name" value="Tetracyclin repressor-like, C-terminal domain"/>
    <property type="match status" value="1"/>
</dbReference>
<protein>
    <submittedName>
        <fullName evidence="6">TetR family transcriptional regulator</fullName>
    </submittedName>
</protein>
<dbReference type="InterPro" id="IPR001647">
    <property type="entry name" value="HTH_TetR"/>
</dbReference>
<dbReference type="Pfam" id="PF00440">
    <property type="entry name" value="TetR_N"/>
    <property type="match status" value="1"/>
</dbReference>
<dbReference type="InterPro" id="IPR036271">
    <property type="entry name" value="Tet_transcr_reg_TetR-rel_C_sf"/>
</dbReference>
<dbReference type="SUPFAM" id="SSF46689">
    <property type="entry name" value="Homeodomain-like"/>
    <property type="match status" value="1"/>
</dbReference>
<keyword evidence="7" id="KW-1185">Reference proteome</keyword>
<dbReference type="PANTHER" id="PTHR30055:SF234">
    <property type="entry name" value="HTH-TYPE TRANSCRIPTIONAL REGULATOR BETI"/>
    <property type="match status" value="1"/>
</dbReference>
<keyword evidence="3" id="KW-0804">Transcription</keyword>
<comment type="caution">
    <text evidence="6">The sequence shown here is derived from an EMBL/GenBank/DDBJ whole genome shotgun (WGS) entry which is preliminary data.</text>
</comment>
<dbReference type="PANTHER" id="PTHR30055">
    <property type="entry name" value="HTH-TYPE TRANSCRIPTIONAL REGULATOR RUTR"/>
    <property type="match status" value="1"/>
</dbReference>
<sequence>MLLLTAERLYAERGLDGVSLREIAREAEQKNNSALHYHFGSKEALLDAIVRLRMREVDTLRNDYLDECEAQGRTDLRAIVEALVRPLAHGLLSARPNHYNRFLAAAQIHPDIDLTAHASEGAQRGFRRVYAKLERALPQMPPAVLRQRYLTGIALITFSLADFERIKARKVRESRGFDMSRAIENLIDMIAGALAAPVSKQVRARLNAAGVASR</sequence>
<evidence type="ECO:0000256" key="1">
    <source>
        <dbReference type="ARBA" id="ARBA00023015"/>
    </source>
</evidence>
<keyword evidence="1" id="KW-0805">Transcription regulation</keyword>
<feature type="domain" description="PsrA tetracyclin repressor-like C-terminal" evidence="5">
    <location>
        <begin position="81"/>
        <end position="192"/>
    </location>
</feature>
<gene>
    <name evidence="6" type="ORF">RSO01_14780</name>
</gene>
<dbReference type="Proteomes" id="UP000321058">
    <property type="component" value="Unassembled WGS sequence"/>
</dbReference>
<keyword evidence="2" id="KW-0238">DNA-binding</keyword>
<evidence type="ECO:0000313" key="6">
    <source>
        <dbReference type="EMBL" id="GEP54312.1"/>
    </source>
</evidence>